<reference evidence="2" key="1">
    <citation type="journal article" date="2019" name="Int. J. Syst. Evol. Microbiol.">
        <title>The Global Catalogue of Microorganisms (GCM) 10K type strain sequencing project: providing services to taxonomists for standard genome sequencing and annotation.</title>
        <authorList>
            <consortium name="The Broad Institute Genomics Platform"/>
            <consortium name="The Broad Institute Genome Sequencing Center for Infectious Disease"/>
            <person name="Wu L."/>
            <person name="Ma J."/>
        </authorList>
    </citation>
    <scope>NUCLEOTIDE SEQUENCE [LARGE SCALE GENOMIC DNA]</scope>
    <source>
        <strain evidence="2">CGMCC 4.7645</strain>
    </source>
</reference>
<dbReference type="SUPFAM" id="SSF140453">
    <property type="entry name" value="EsxAB dimer-like"/>
    <property type="match status" value="1"/>
</dbReference>
<dbReference type="InterPro" id="IPR036689">
    <property type="entry name" value="ESAT-6-like_sf"/>
</dbReference>
<proteinExistence type="predicted"/>
<accession>A0ABW5FLM5</accession>
<dbReference type="Proteomes" id="UP001597417">
    <property type="component" value="Unassembled WGS sequence"/>
</dbReference>
<protein>
    <submittedName>
        <fullName evidence="1">WXG100 family type VII secretion target</fullName>
    </submittedName>
</protein>
<dbReference type="Gene3D" id="1.10.287.1060">
    <property type="entry name" value="ESAT-6-like"/>
    <property type="match status" value="1"/>
</dbReference>
<name>A0ABW5FLM5_9PSEU</name>
<dbReference type="InterPro" id="IPR010310">
    <property type="entry name" value="T7SS_ESAT-6-like"/>
</dbReference>
<evidence type="ECO:0000313" key="2">
    <source>
        <dbReference type="Proteomes" id="UP001597417"/>
    </source>
</evidence>
<organism evidence="1 2">
    <name type="scientific">Amycolatopsis pigmentata</name>
    <dbReference type="NCBI Taxonomy" id="450801"/>
    <lineage>
        <taxon>Bacteria</taxon>
        <taxon>Bacillati</taxon>
        <taxon>Actinomycetota</taxon>
        <taxon>Actinomycetes</taxon>
        <taxon>Pseudonocardiales</taxon>
        <taxon>Pseudonocardiaceae</taxon>
        <taxon>Amycolatopsis</taxon>
    </lineage>
</organism>
<dbReference type="RefSeq" id="WP_378259867.1">
    <property type="nucleotide sequence ID" value="NZ_JBHUKR010000001.1"/>
</dbReference>
<evidence type="ECO:0000313" key="1">
    <source>
        <dbReference type="EMBL" id="MFD2414722.1"/>
    </source>
</evidence>
<dbReference type="Pfam" id="PF06013">
    <property type="entry name" value="WXG100"/>
    <property type="match status" value="1"/>
</dbReference>
<comment type="caution">
    <text evidence="1">The sequence shown here is derived from an EMBL/GenBank/DDBJ whole genome shotgun (WGS) entry which is preliminary data.</text>
</comment>
<dbReference type="EMBL" id="JBHUKR010000001">
    <property type="protein sequence ID" value="MFD2414722.1"/>
    <property type="molecule type" value="Genomic_DNA"/>
</dbReference>
<sequence length="116" mass="12526">MSGYDRMHGDVDAMRRTANNWRQSHEEVAGRNARLNGGNTALEAMWKGQAGQTFQSIEPERFGQSRRLTTTGDNLADTMVTSSNKYFDTDSDNGRVLGAAGGFHVDGGAISAAINT</sequence>
<gene>
    <name evidence="1" type="ORF">ACFSXZ_00055</name>
</gene>
<keyword evidence="2" id="KW-1185">Reference proteome</keyword>